<dbReference type="PANTHER" id="PTHR18964">
    <property type="entry name" value="ROK (REPRESSOR, ORF, KINASE) FAMILY"/>
    <property type="match status" value="1"/>
</dbReference>
<evidence type="ECO:0000256" key="1">
    <source>
        <dbReference type="ARBA" id="ARBA00006479"/>
    </source>
</evidence>
<sequence length="337" mass="35335">MVNRQSAILDLPHDRESRPGMVVGIDIGGTNTDIGLVTRGGDCLARKRLATRDYPTAEAFADGLARTILELLADREIRTLAGVGVGAPNGNAFRGTIEHAPNLKWKGVIPLAKWLHRRVLCPIHLDNDANAAAMGEMLYGGARGLRDFVMVTLGTGLGSGVVIDGKLVRGHDGFAGELGHTVVMPGGRPCGCGRRGCLETYVSVTGLIATVIDLLDQTWAQPSRLEKSRDSLNGKLIAAAAEAGDPIAELAFRRTGHMLALGLANAAAITNPEAIVLAGGLAKAEALLLEPTRAALADCLHNLYRGKLRISVSKLQADNAGLLGAAASVWTTAPAVW</sequence>
<protein>
    <submittedName>
        <fullName evidence="2">ROK family protein</fullName>
    </submittedName>
</protein>
<organism evidence="2 3">
    <name type="scientific">Sulfidibacter corallicola</name>
    <dbReference type="NCBI Taxonomy" id="2818388"/>
    <lineage>
        <taxon>Bacteria</taxon>
        <taxon>Pseudomonadati</taxon>
        <taxon>Acidobacteriota</taxon>
        <taxon>Holophagae</taxon>
        <taxon>Acanthopleuribacterales</taxon>
        <taxon>Acanthopleuribacteraceae</taxon>
        <taxon>Sulfidibacter</taxon>
    </lineage>
</organism>
<evidence type="ECO:0000313" key="2">
    <source>
        <dbReference type="EMBL" id="QTD47646.1"/>
    </source>
</evidence>
<accession>A0A8A4TCI6</accession>
<dbReference type="RefSeq" id="WP_237377314.1">
    <property type="nucleotide sequence ID" value="NZ_CP071793.1"/>
</dbReference>
<dbReference type="Pfam" id="PF00480">
    <property type="entry name" value="ROK"/>
    <property type="match status" value="1"/>
</dbReference>
<evidence type="ECO:0000313" key="3">
    <source>
        <dbReference type="Proteomes" id="UP000663929"/>
    </source>
</evidence>
<comment type="similarity">
    <text evidence="1">Belongs to the ROK (NagC/XylR) family.</text>
</comment>
<keyword evidence="3" id="KW-1185">Reference proteome</keyword>
<dbReference type="Proteomes" id="UP000663929">
    <property type="component" value="Chromosome"/>
</dbReference>
<dbReference type="KEGG" id="scor:J3U87_18800"/>
<dbReference type="InterPro" id="IPR049874">
    <property type="entry name" value="ROK_cs"/>
</dbReference>
<proteinExistence type="inferred from homology"/>
<gene>
    <name evidence="2" type="ORF">J3U87_18800</name>
</gene>
<dbReference type="EMBL" id="CP071793">
    <property type="protein sequence ID" value="QTD47646.1"/>
    <property type="molecule type" value="Genomic_DNA"/>
</dbReference>
<reference evidence="2" key="1">
    <citation type="submission" date="2021-03" db="EMBL/GenBank/DDBJ databases">
        <title>Acanthopleuribacteraceae sp. M133.</title>
        <authorList>
            <person name="Wang G."/>
        </authorList>
    </citation>
    <scope>NUCLEOTIDE SEQUENCE</scope>
    <source>
        <strain evidence="2">M133</strain>
    </source>
</reference>
<dbReference type="InterPro" id="IPR000600">
    <property type="entry name" value="ROK"/>
</dbReference>
<dbReference type="PANTHER" id="PTHR18964:SF149">
    <property type="entry name" value="BIFUNCTIONAL UDP-N-ACETYLGLUCOSAMINE 2-EPIMERASE_N-ACETYLMANNOSAMINE KINASE"/>
    <property type="match status" value="1"/>
</dbReference>
<name>A0A8A4TCI6_SULCO</name>
<dbReference type="AlphaFoldDB" id="A0A8A4TCI6"/>
<dbReference type="InterPro" id="IPR043129">
    <property type="entry name" value="ATPase_NBD"/>
</dbReference>
<dbReference type="Gene3D" id="3.30.420.40">
    <property type="match status" value="2"/>
</dbReference>
<dbReference type="PROSITE" id="PS01125">
    <property type="entry name" value="ROK"/>
    <property type="match status" value="1"/>
</dbReference>
<dbReference type="SUPFAM" id="SSF53067">
    <property type="entry name" value="Actin-like ATPase domain"/>
    <property type="match status" value="1"/>
</dbReference>